<dbReference type="InterPro" id="IPR019489">
    <property type="entry name" value="Clp_ATPase_C"/>
</dbReference>
<evidence type="ECO:0000256" key="2">
    <source>
        <dbReference type="ARBA" id="ARBA00022741"/>
    </source>
</evidence>
<dbReference type="GO" id="GO:0006508">
    <property type="term" value="P:proteolysis"/>
    <property type="evidence" value="ECO:0007669"/>
    <property type="project" value="UniProtKB-KW"/>
</dbReference>
<dbReference type="InterPro" id="IPR050130">
    <property type="entry name" value="ClpA_ClpB"/>
</dbReference>
<feature type="domain" description="AAA+ ATPase" evidence="5">
    <location>
        <begin position="89"/>
        <end position="270"/>
    </location>
</feature>
<protein>
    <submittedName>
        <fullName evidence="7">ATP-dependent Clp protease ATP-binding subunit ClpA</fullName>
    </submittedName>
</protein>
<dbReference type="Proteomes" id="UP000018348">
    <property type="component" value="Unassembled WGS sequence"/>
</dbReference>
<dbReference type="InterPro" id="IPR027417">
    <property type="entry name" value="P-loop_NTPase"/>
</dbReference>
<keyword evidence="7" id="KW-0378">Hydrolase</keyword>
<dbReference type="GO" id="GO:0005524">
    <property type="term" value="F:ATP binding"/>
    <property type="evidence" value="ECO:0007669"/>
    <property type="project" value="UniProtKB-KW"/>
</dbReference>
<evidence type="ECO:0000256" key="1">
    <source>
        <dbReference type="ARBA" id="ARBA00022737"/>
    </source>
</evidence>
<keyword evidence="2" id="KW-0547">Nucleotide-binding</keyword>
<evidence type="ECO:0000259" key="5">
    <source>
        <dbReference type="SMART" id="SM00382"/>
    </source>
</evidence>
<dbReference type="SUPFAM" id="SSF52540">
    <property type="entry name" value="P-loop containing nucleoside triphosphate hydrolases"/>
    <property type="match status" value="1"/>
</dbReference>
<dbReference type="InterPro" id="IPR003959">
    <property type="entry name" value="ATPase_AAA_core"/>
</dbReference>
<reference evidence="7 8" key="2">
    <citation type="submission" date="2013-09" db="EMBL/GenBank/DDBJ databases">
        <title>Whole genome comparison of six Crocosphaera watsonii strains with differing phenotypes.</title>
        <authorList>
            <person name="Bench S.R."/>
            <person name="Heller P."/>
            <person name="Frank I."/>
            <person name="Arciniega M."/>
            <person name="Shilova I.N."/>
            <person name="Zehr J.P."/>
        </authorList>
    </citation>
    <scope>NUCLEOTIDE SEQUENCE [LARGE SCALE GENOMIC DNA]</scope>
    <source>
        <strain evidence="7 8">WH 8502</strain>
    </source>
</reference>
<keyword evidence="7" id="KW-0645">Protease</keyword>
<dbReference type="GO" id="GO:0005737">
    <property type="term" value="C:cytoplasm"/>
    <property type="evidence" value="ECO:0007669"/>
    <property type="project" value="TreeGrafter"/>
</dbReference>
<dbReference type="GO" id="GO:0008233">
    <property type="term" value="F:peptidase activity"/>
    <property type="evidence" value="ECO:0007669"/>
    <property type="project" value="UniProtKB-KW"/>
</dbReference>
<dbReference type="InterPro" id="IPR003593">
    <property type="entry name" value="AAA+_ATPase"/>
</dbReference>
<evidence type="ECO:0000313" key="7">
    <source>
        <dbReference type="EMBL" id="CCQ51897.1"/>
    </source>
</evidence>
<accession>T2IGE7</accession>
<dbReference type="Pfam" id="PF07724">
    <property type="entry name" value="AAA_2"/>
    <property type="match status" value="1"/>
</dbReference>
<comment type="caution">
    <text evidence="7">The sequence shown here is derived from an EMBL/GenBank/DDBJ whole genome shotgun (WGS) entry which is preliminary data.</text>
</comment>
<organism evidence="7 8">
    <name type="scientific">Crocosphaera watsonii WH 8502</name>
    <dbReference type="NCBI Taxonomy" id="423474"/>
    <lineage>
        <taxon>Bacteria</taxon>
        <taxon>Bacillati</taxon>
        <taxon>Cyanobacteriota</taxon>
        <taxon>Cyanophyceae</taxon>
        <taxon>Oscillatoriophycideae</taxon>
        <taxon>Chroococcales</taxon>
        <taxon>Aphanothecaceae</taxon>
        <taxon>Crocosphaera</taxon>
    </lineage>
</organism>
<dbReference type="InterPro" id="IPR001270">
    <property type="entry name" value="ClpA/B"/>
</dbReference>
<gene>
    <name evidence="7" type="ORF">CWATWH8502_2419</name>
</gene>
<evidence type="ECO:0000259" key="6">
    <source>
        <dbReference type="SMART" id="SM01086"/>
    </source>
</evidence>
<evidence type="ECO:0000256" key="3">
    <source>
        <dbReference type="ARBA" id="ARBA00022840"/>
    </source>
</evidence>
<evidence type="ECO:0000313" key="8">
    <source>
        <dbReference type="Proteomes" id="UP000018348"/>
    </source>
</evidence>
<keyword evidence="3 7" id="KW-0067">ATP-binding</keyword>
<dbReference type="Gene3D" id="3.40.50.300">
    <property type="entry name" value="P-loop containing nucleotide triphosphate hydrolases"/>
    <property type="match status" value="1"/>
</dbReference>
<dbReference type="GO" id="GO:0016887">
    <property type="term" value="F:ATP hydrolysis activity"/>
    <property type="evidence" value="ECO:0007669"/>
    <property type="project" value="InterPro"/>
</dbReference>
<dbReference type="SMART" id="SM01086">
    <property type="entry name" value="ClpB_D2-small"/>
    <property type="match status" value="1"/>
</dbReference>
<dbReference type="PANTHER" id="PTHR11638:SF155">
    <property type="entry name" value="CHAPERONE PROTEIN CLPC1, CHLOROPLASTIC-LIKE"/>
    <property type="match status" value="1"/>
</dbReference>
<dbReference type="CDD" id="cd19499">
    <property type="entry name" value="RecA-like_ClpB_Hsp104-like"/>
    <property type="match status" value="1"/>
</dbReference>
<dbReference type="FunFam" id="1.10.8.60:FF:000017">
    <property type="entry name" value="ATP-dependent chaperone ClpB"/>
    <property type="match status" value="1"/>
</dbReference>
<keyword evidence="4" id="KW-0143">Chaperone</keyword>
<dbReference type="GO" id="GO:0034605">
    <property type="term" value="P:cellular response to heat"/>
    <property type="evidence" value="ECO:0007669"/>
    <property type="project" value="TreeGrafter"/>
</dbReference>
<name>T2IGE7_CROWT</name>
<dbReference type="EMBL" id="CAQK01000551">
    <property type="protein sequence ID" value="CCQ51897.1"/>
    <property type="molecule type" value="Genomic_DNA"/>
</dbReference>
<keyword evidence="1" id="KW-0677">Repeat</keyword>
<reference evidence="7 8" key="1">
    <citation type="submission" date="2013-01" db="EMBL/GenBank/DDBJ databases">
        <authorList>
            <person name="Bench S."/>
        </authorList>
    </citation>
    <scope>NUCLEOTIDE SEQUENCE [LARGE SCALE GENOMIC DNA]</scope>
    <source>
        <strain evidence="7 8">WH 8502</strain>
    </source>
</reference>
<dbReference type="PRINTS" id="PR00300">
    <property type="entry name" value="CLPPROTEASEA"/>
</dbReference>
<sequence>MQPSFEAENEAPVINPDSLIPVVDEEDIAEIVTAWTGVPVNQLTETESESLMYLEDNLHKKIIGQDAAVEAVSRAIRRARIGLQNPKRPIASFIFAGPTGVGKTELTKALAEFLFGSKDAMIRLDMSEYMEPQTVSKLIGTAPGFVGYEEGGQLTEAVRRKPYSVVLFDEIEKAHPDVFNLLLQLLEDGRLTDSKGRTVDFRNTLVIMTSNLGSKVIEKGGYNFGFETENDDDNVNYKRIQEAVNDELKQYFRPEFLNRLDEMIVFRQLTKSEVTEIADILLAEVAQQLHEQRQITLTVSDDFKALVAEEGYDPSYGARPLRRAIMRRLEDSLAESILAGNIQDGDTILVDVSEDKQVTIEPVFQTDYAYVEG</sequence>
<evidence type="ECO:0000256" key="4">
    <source>
        <dbReference type="ARBA" id="ARBA00023186"/>
    </source>
</evidence>
<feature type="domain" description="Clp ATPase C-terminal" evidence="6">
    <location>
        <begin position="269"/>
        <end position="360"/>
    </location>
</feature>
<dbReference type="FunFam" id="3.40.50.300:FF:000025">
    <property type="entry name" value="ATP-dependent Clp protease subunit"/>
    <property type="match status" value="1"/>
</dbReference>
<dbReference type="Gene3D" id="1.10.8.60">
    <property type="match status" value="1"/>
</dbReference>
<dbReference type="SMART" id="SM00382">
    <property type="entry name" value="AAA"/>
    <property type="match status" value="1"/>
</dbReference>
<proteinExistence type="predicted"/>
<dbReference type="PANTHER" id="PTHR11638">
    <property type="entry name" value="ATP-DEPENDENT CLP PROTEASE"/>
    <property type="match status" value="1"/>
</dbReference>
<dbReference type="Pfam" id="PF10431">
    <property type="entry name" value="ClpB_D2-small"/>
    <property type="match status" value="1"/>
</dbReference>
<dbReference type="AlphaFoldDB" id="T2IGE7"/>